<evidence type="ECO:0000256" key="3">
    <source>
        <dbReference type="ARBA" id="ARBA00022692"/>
    </source>
</evidence>
<comment type="caution">
    <text evidence="8">The sequence shown here is derived from an EMBL/GenBank/DDBJ whole genome shotgun (WGS) entry which is preliminary data.</text>
</comment>
<feature type="domain" description="ABC-2 type transporter transmembrane" evidence="7">
    <location>
        <begin position="52"/>
        <end position="218"/>
    </location>
</feature>
<evidence type="ECO:0000259" key="7">
    <source>
        <dbReference type="Pfam" id="PF12698"/>
    </source>
</evidence>
<feature type="transmembrane region" description="Helical" evidence="6">
    <location>
        <begin position="159"/>
        <end position="184"/>
    </location>
</feature>
<dbReference type="Pfam" id="PF12698">
    <property type="entry name" value="ABC2_membrane_3"/>
    <property type="match status" value="1"/>
</dbReference>
<evidence type="ECO:0000256" key="4">
    <source>
        <dbReference type="ARBA" id="ARBA00022989"/>
    </source>
</evidence>
<evidence type="ECO:0000256" key="1">
    <source>
        <dbReference type="ARBA" id="ARBA00004651"/>
    </source>
</evidence>
<evidence type="ECO:0000256" key="6">
    <source>
        <dbReference type="SAM" id="Phobius"/>
    </source>
</evidence>
<dbReference type="PANTHER" id="PTHR30294:SF29">
    <property type="entry name" value="MULTIDRUG ABC TRANSPORTER PERMEASE YBHS-RELATED"/>
    <property type="match status" value="1"/>
</dbReference>
<dbReference type="EMBL" id="MGAY01000001">
    <property type="protein sequence ID" value="OGK57485.1"/>
    <property type="molecule type" value="Genomic_DNA"/>
</dbReference>
<evidence type="ECO:0000256" key="5">
    <source>
        <dbReference type="ARBA" id="ARBA00023136"/>
    </source>
</evidence>
<evidence type="ECO:0000313" key="9">
    <source>
        <dbReference type="Proteomes" id="UP000176376"/>
    </source>
</evidence>
<feature type="transmembrane region" description="Helical" evidence="6">
    <location>
        <begin position="131"/>
        <end position="152"/>
    </location>
</feature>
<dbReference type="GO" id="GO:0005886">
    <property type="term" value="C:plasma membrane"/>
    <property type="evidence" value="ECO:0007669"/>
    <property type="project" value="UniProtKB-SubCell"/>
</dbReference>
<proteinExistence type="predicted"/>
<feature type="transmembrane region" description="Helical" evidence="6">
    <location>
        <begin position="214"/>
        <end position="232"/>
    </location>
</feature>
<dbReference type="AlphaFoldDB" id="A0A1F7JPE0"/>
<protein>
    <recommendedName>
        <fullName evidence="7">ABC-2 type transporter transmembrane domain-containing protein</fullName>
    </recommendedName>
</protein>
<dbReference type="GO" id="GO:0140359">
    <property type="term" value="F:ABC-type transporter activity"/>
    <property type="evidence" value="ECO:0007669"/>
    <property type="project" value="InterPro"/>
</dbReference>
<sequence>MSKSWVLARKEINFYLNNPLGYIVAAIFAVFANFLFMKDLFLRGNTSLRPFFDLIPWLLLIFIPALTMRVFSEEKRLQTIELLLSLPINEKIIVWGKYMGTFIYSLVALVLTLSIPLTVNYLGRVNITEVIVSYLGVIFLIGLFLSVSIWFSSLTKNQIVAFLVSIVVLFLSVAAGGDFFAPILPRVFLEIVNMYTPLYHYNSFLKGIIDLRSLIYFGSVSYFFIYLTIVNLKSRQ</sequence>
<keyword evidence="3 6" id="KW-0812">Transmembrane</keyword>
<dbReference type="InterPro" id="IPR051449">
    <property type="entry name" value="ABC-2_transporter_component"/>
</dbReference>
<keyword evidence="5 6" id="KW-0472">Membrane</keyword>
<keyword evidence="4 6" id="KW-1133">Transmembrane helix</keyword>
<comment type="subcellular location">
    <subcellularLocation>
        <location evidence="1">Cell membrane</location>
        <topology evidence="1">Multi-pass membrane protein</topology>
    </subcellularLocation>
</comment>
<dbReference type="STRING" id="1802074.A3J15_01185"/>
<reference evidence="8 9" key="1">
    <citation type="journal article" date="2016" name="Nat. Commun.">
        <title>Thousands of microbial genomes shed light on interconnected biogeochemical processes in an aquifer system.</title>
        <authorList>
            <person name="Anantharaman K."/>
            <person name="Brown C.T."/>
            <person name="Hug L.A."/>
            <person name="Sharon I."/>
            <person name="Castelle C.J."/>
            <person name="Probst A.J."/>
            <person name="Thomas B.C."/>
            <person name="Singh A."/>
            <person name="Wilkins M.J."/>
            <person name="Karaoz U."/>
            <person name="Brodie E.L."/>
            <person name="Williams K.H."/>
            <person name="Hubbard S.S."/>
            <person name="Banfield J.F."/>
        </authorList>
    </citation>
    <scope>NUCLEOTIDE SEQUENCE [LARGE SCALE GENOMIC DNA]</scope>
</reference>
<dbReference type="InterPro" id="IPR013525">
    <property type="entry name" value="ABC2_TM"/>
</dbReference>
<dbReference type="PANTHER" id="PTHR30294">
    <property type="entry name" value="MEMBRANE COMPONENT OF ABC TRANSPORTER YHHJ-RELATED"/>
    <property type="match status" value="1"/>
</dbReference>
<evidence type="ECO:0000313" key="8">
    <source>
        <dbReference type="EMBL" id="OGK57485.1"/>
    </source>
</evidence>
<name>A0A1F7JPE0_9BACT</name>
<dbReference type="Proteomes" id="UP000176376">
    <property type="component" value="Unassembled WGS sequence"/>
</dbReference>
<keyword evidence="2" id="KW-1003">Cell membrane</keyword>
<feature type="transmembrane region" description="Helical" evidence="6">
    <location>
        <begin position="12"/>
        <end position="34"/>
    </location>
</feature>
<gene>
    <name evidence="8" type="ORF">A3J15_01185</name>
</gene>
<feature type="transmembrane region" description="Helical" evidence="6">
    <location>
        <begin position="54"/>
        <end position="71"/>
    </location>
</feature>
<accession>A0A1F7JPE0</accession>
<organism evidence="8 9">
    <name type="scientific">Candidatus Roizmanbacteria bacterium RIFCSPLOWO2_02_FULL_38_10</name>
    <dbReference type="NCBI Taxonomy" id="1802074"/>
    <lineage>
        <taxon>Bacteria</taxon>
        <taxon>Candidatus Roizmaniibacteriota</taxon>
    </lineage>
</organism>
<feature type="transmembrane region" description="Helical" evidence="6">
    <location>
        <begin position="92"/>
        <end position="119"/>
    </location>
</feature>
<evidence type="ECO:0000256" key="2">
    <source>
        <dbReference type="ARBA" id="ARBA00022475"/>
    </source>
</evidence>